<dbReference type="Gene3D" id="1.10.101.10">
    <property type="entry name" value="PGBD-like superfamily/PGBD"/>
    <property type="match status" value="1"/>
</dbReference>
<name>A0A1Q2CUH7_9ACTN</name>
<proteinExistence type="predicted"/>
<protein>
    <recommendedName>
        <fullName evidence="3">Peptidoglycan binding-like domain-containing protein</fullName>
    </recommendedName>
</protein>
<evidence type="ECO:0000313" key="2">
    <source>
        <dbReference type="Proteomes" id="UP000188235"/>
    </source>
</evidence>
<dbReference type="Proteomes" id="UP000188235">
    <property type="component" value="Chromosome"/>
</dbReference>
<dbReference type="STRING" id="399497.BW733_01815"/>
<evidence type="ECO:0000313" key="1">
    <source>
        <dbReference type="EMBL" id="AQP49754.1"/>
    </source>
</evidence>
<evidence type="ECO:0008006" key="3">
    <source>
        <dbReference type="Google" id="ProtNLM"/>
    </source>
</evidence>
<dbReference type="KEGG" id="tfa:BW733_01815"/>
<gene>
    <name evidence="1" type="ORF">BW733_01815</name>
</gene>
<keyword evidence="2" id="KW-1185">Reference proteome</keyword>
<dbReference type="AlphaFoldDB" id="A0A1Q2CUH7"/>
<sequence>MTARVRFPSLVLSWSAVAAVSVGVVWFSAFRPIDEPTLGDAGESFYALARSEFADERPVEVSVAPAPGRPLIVRESGILTTVDCAVGDHWASGSSPVAVGGAGLLLLSGQEPWYRDLTAGDEGEDVANLQRALNHLGAEIPVSGRFDTLTQDAWKKTATKAQVPAKDGVFRLSQVVWLPENEVILTQCPLSAGQDIAVGAVIGTASSGHATVSLAAPADLFDGPRTLTVAATTVKLDKDLRLADPEDARAVLATAEVTAAIAQGTGESVQVSGALRLATPIPVYAVPPSSVVRDASARVCVLSAGSPIAAEVISSALGLTYVRLVGDPPPAVDVYPAMDATCGS</sequence>
<dbReference type="InterPro" id="IPR036366">
    <property type="entry name" value="PGBDSf"/>
</dbReference>
<organism evidence="1 2">
    <name type="scientific">Tessaracoccus flavescens</name>
    <dbReference type="NCBI Taxonomy" id="399497"/>
    <lineage>
        <taxon>Bacteria</taxon>
        <taxon>Bacillati</taxon>
        <taxon>Actinomycetota</taxon>
        <taxon>Actinomycetes</taxon>
        <taxon>Propionibacteriales</taxon>
        <taxon>Propionibacteriaceae</taxon>
        <taxon>Tessaracoccus</taxon>
    </lineage>
</organism>
<accession>A0A1Q2CUH7</accession>
<dbReference type="EMBL" id="CP019607">
    <property type="protein sequence ID" value="AQP49754.1"/>
    <property type="molecule type" value="Genomic_DNA"/>
</dbReference>
<reference evidence="1 2" key="1">
    <citation type="journal article" date="2008" name="Int. J. Syst. Evol. Microbiol.">
        <title>Tessaracoccus flavescens sp. nov., isolated from marine sediment.</title>
        <authorList>
            <person name="Lee D.W."/>
            <person name="Lee S.D."/>
        </authorList>
    </citation>
    <scope>NUCLEOTIDE SEQUENCE [LARGE SCALE GENOMIC DNA]</scope>
    <source>
        <strain evidence="1 2">SST-39T</strain>
    </source>
</reference>
<dbReference type="SUPFAM" id="SSF47090">
    <property type="entry name" value="PGBD-like"/>
    <property type="match status" value="1"/>
</dbReference>
<dbReference type="InterPro" id="IPR036365">
    <property type="entry name" value="PGBD-like_sf"/>
</dbReference>